<reference evidence="2" key="1">
    <citation type="journal article" date="2015" name="Nature">
        <title>Complex archaea that bridge the gap between prokaryotes and eukaryotes.</title>
        <authorList>
            <person name="Spang A."/>
            <person name="Saw J.H."/>
            <person name="Jorgensen S.L."/>
            <person name="Zaremba-Niedzwiedzka K."/>
            <person name="Martijn J."/>
            <person name="Lind A.E."/>
            <person name="van Eijk R."/>
            <person name="Schleper C."/>
            <person name="Guy L."/>
            <person name="Ettema T.J."/>
        </authorList>
    </citation>
    <scope>NUCLEOTIDE SEQUENCE</scope>
</reference>
<feature type="region of interest" description="Disordered" evidence="1">
    <location>
        <begin position="176"/>
        <end position="213"/>
    </location>
</feature>
<name>A0A0F9I0V7_9ZZZZ</name>
<accession>A0A0F9I0V7</accession>
<gene>
    <name evidence="2" type="ORF">LCGC14_1999040</name>
</gene>
<comment type="caution">
    <text evidence="2">The sequence shown here is derived from an EMBL/GenBank/DDBJ whole genome shotgun (WGS) entry which is preliminary data.</text>
</comment>
<organism evidence="2">
    <name type="scientific">marine sediment metagenome</name>
    <dbReference type="NCBI Taxonomy" id="412755"/>
    <lineage>
        <taxon>unclassified sequences</taxon>
        <taxon>metagenomes</taxon>
        <taxon>ecological metagenomes</taxon>
    </lineage>
</organism>
<dbReference type="EMBL" id="LAZR01022687">
    <property type="protein sequence ID" value="KKL81012.1"/>
    <property type="molecule type" value="Genomic_DNA"/>
</dbReference>
<dbReference type="SUPFAM" id="SSF143100">
    <property type="entry name" value="TTHA1013/TTHA0281-like"/>
    <property type="match status" value="1"/>
</dbReference>
<feature type="compositionally biased region" description="Acidic residues" evidence="1">
    <location>
        <begin position="197"/>
        <end position="213"/>
    </location>
</feature>
<sequence length="213" mass="24003">MAVKIPKSMLFRACIYLSPDVDGTFVAHCLELDLIGEGKTPKKAIVELLKVIETQIELCEKSSAQLFFPAPGSIWQKYMYAKKAGRKLPDELMQRIKGVDYGKIKSIPGRDYLYEFVTDQGTLTVNGVGLFYALQGAGVKEGHRVRVKYITKGTQGNPSRYDVLILNLHEFDKTGKKLPDVFKGSEPPIKSRPYVDPSEEDHEEEDNEEETPF</sequence>
<proteinExistence type="predicted"/>
<dbReference type="InterPro" id="IPR035069">
    <property type="entry name" value="TTHA1013/TTHA0281-like"/>
</dbReference>
<evidence type="ECO:0000313" key="2">
    <source>
        <dbReference type="EMBL" id="KKL81012.1"/>
    </source>
</evidence>
<protein>
    <submittedName>
        <fullName evidence="2">Uncharacterized protein</fullName>
    </submittedName>
</protein>
<evidence type="ECO:0000256" key="1">
    <source>
        <dbReference type="SAM" id="MobiDB-lite"/>
    </source>
</evidence>
<dbReference type="AlphaFoldDB" id="A0A0F9I0V7"/>